<dbReference type="InterPro" id="IPR011330">
    <property type="entry name" value="Glyco_hydro/deAcase_b/a-brl"/>
</dbReference>
<dbReference type="STRING" id="436010.A0A166R3T1"/>
<dbReference type="GO" id="GO:0004099">
    <property type="term" value="F:chitin deacetylase activity"/>
    <property type="evidence" value="ECO:0007669"/>
    <property type="project" value="TreeGrafter"/>
</dbReference>
<dbReference type="GO" id="GO:0005975">
    <property type="term" value="P:carbohydrate metabolic process"/>
    <property type="evidence" value="ECO:0007669"/>
    <property type="project" value="InterPro"/>
</dbReference>
<dbReference type="Proteomes" id="UP000076532">
    <property type="component" value="Unassembled WGS sequence"/>
</dbReference>
<keyword evidence="2" id="KW-1185">Reference proteome</keyword>
<accession>A0A166R3T1</accession>
<name>A0A166R3T1_9AGAM</name>
<dbReference type="PANTHER" id="PTHR10587:SF98">
    <property type="entry name" value="CHITIN DEACETYLASE"/>
    <property type="match status" value="1"/>
</dbReference>
<feature type="non-terminal residue" evidence="1">
    <location>
        <position position="1"/>
    </location>
</feature>
<proteinExistence type="predicted"/>
<dbReference type="Gene3D" id="3.20.20.370">
    <property type="entry name" value="Glycoside hydrolase/deacetylase"/>
    <property type="match status" value="1"/>
</dbReference>
<dbReference type="InterPro" id="IPR050248">
    <property type="entry name" value="Polysacc_deacetylase_ArnD"/>
</dbReference>
<dbReference type="PANTHER" id="PTHR10587">
    <property type="entry name" value="GLYCOSYL TRANSFERASE-RELATED"/>
    <property type="match status" value="1"/>
</dbReference>
<evidence type="ECO:0000313" key="1">
    <source>
        <dbReference type="EMBL" id="KZP27870.1"/>
    </source>
</evidence>
<sequence length="140" mass="16568">LLQAIKLVVSLVTPKCWRPPFGDVDARIRAIATALNLTTVVWQYDSNDWQVGTRRAWEHRHLPAGRLELPEPHHQRGEWHINIQHRRRDHAHARADQLHYAIGDQLVPKAQSCVQEHRPRWRWYELDTALRRDRLLPPGR</sequence>
<gene>
    <name evidence="1" type="ORF">FIBSPDRAFT_780350</name>
</gene>
<dbReference type="GO" id="GO:0016020">
    <property type="term" value="C:membrane"/>
    <property type="evidence" value="ECO:0007669"/>
    <property type="project" value="TreeGrafter"/>
</dbReference>
<dbReference type="OrthoDB" id="407355at2759"/>
<dbReference type="EMBL" id="KV417506">
    <property type="protein sequence ID" value="KZP27870.1"/>
    <property type="molecule type" value="Genomic_DNA"/>
</dbReference>
<reference evidence="1 2" key="1">
    <citation type="journal article" date="2016" name="Mol. Biol. Evol.">
        <title>Comparative Genomics of Early-Diverging Mushroom-Forming Fungi Provides Insights into the Origins of Lignocellulose Decay Capabilities.</title>
        <authorList>
            <person name="Nagy L.G."/>
            <person name="Riley R."/>
            <person name="Tritt A."/>
            <person name="Adam C."/>
            <person name="Daum C."/>
            <person name="Floudas D."/>
            <person name="Sun H."/>
            <person name="Yadav J.S."/>
            <person name="Pangilinan J."/>
            <person name="Larsson K.H."/>
            <person name="Matsuura K."/>
            <person name="Barry K."/>
            <person name="Labutti K."/>
            <person name="Kuo R."/>
            <person name="Ohm R.A."/>
            <person name="Bhattacharya S.S."/>
            <person name="Shirouzu T."/>
            <person name="Yoshinaga Y."/>
            <person name="Martin F.M."/>
            <person name="Grigoriev I.V."/>
            <person name="Hibbett D.S."/>
        </authorList>
    </citation>
    <scope>NUCLEOTIDE SEQUENCE [LARGE SCALE GENOMIC DNA]</scope>
    <source>
        <strain evidence="1 2">CBS 109695</strain>
    </source>
</reference>
<dbReference type="SUPFAM" id="SSF88713">
    <property type="entry name" value="Glycoside hydrolase/deacetylase"/>
    <property type="match status" value="1"/>
</dbReference>
<protein>
    <submittedName>
        <fullName evidence="1">Uncharacterized protein</fullName>
    </submittedName>
</protein>
<evidence type="ECO:0000313" key="2">
    <source>
        <dbReference type="Proteomes" id="UP000076532"/>
    </source>
</evidence>
<organism evidence="1 2">
    <name type="scientific">Athelia psychrophila</name>
    <dbReference type="NCBI Taxonomy" id="1759441"/>
    <lineage>
        <taxon>Eukaryota</taxon>
        <taxon>Fungi</taxon>
        <taxon>Dikarya</taxon>
        <taxon>Basidiomycota</taxon>
        <taxon>Agaricomycotina</taxon>
        <taxon>Agaricomycetes</taxon>
        <taxon>Agaricomycetidae</taxon>
        <taxon>Atheliales</taxon>
        <taxon>Atheliaceae</taxon>
        <taxon>Athelia</taxon>
    </lineage>
</organism>
<dbReference type="AlphaFoldDB" id="A0A166R3T1"/>